<dbReference type="Proteomes" id="UP000245845">
    <property type="component" value="Unassembled WGS sequence"/>
</dbReference>
<evidence type="ECO:0000313" key="2">
    <source>
        <dbReference type="Proteomes" id="UP000245845"/>
    </source>
</evidence>
<protein>
    <submittedName>
        <fullName evidence="1">Uncharacterized protein</fullName>
    </submittedName>
</protein>
<reference evidence="1 2" key="1">
    <citation type="submission" date="2018-05" db="EMBL/GenBank/DDBJ databases">
        <title>The Hungate 1000. A catalogue of reference genomes from the rumen microbiome.</title>
        <authorList>
            <person name="Kelly W."/>
        </authorList>
    </citation>
    <scope>NUCLEOTIDE SEQUENCE [LARGE SCALE GENOMIC DNA]</scope>
    <source>
        <strain evidence="1 2">NLAE-zl-C242</strain>
    </source>
</reference>
<gene>
    <name evidence="1" type="ORF">A8806_110128</name>
</gene>
<organism evidence="1 2">
    <name type="scientific">Faecalicatena orotica</name>
    <dbReference type="NCBI Taxonomy" id="1544"/>
    <lineage>
        <taxon>Bacteria</taxon>
        <taxon>Bacillati</taxon>
        <taxon>Bacillota</taxon>
        <taxon>Clostridia</taxon>
        <taxon>Lachnospirales</taxon>
        <taxon>Lachnospiraceae</taxon>
        <taxon>Faecalicatena</taxon>
    </lineage>
</organism>
<comment type="caution">
    <text evidence="1">The sequence shown here is derived from an EMBL/GenBank/DDBJ whole genome shotgun (WGS) entry which is preliminary data.</text>
</comment>
<sequence length="60" mass="7306">MGIREKADHFAEQHRKAFENWEHGGIKDAWRDQDGNICIAYEDGRWWRYREKAGGVIEWW</sequence>
<evidence type="ECO:0000313" key="1">
    <source>
        <dbReference type="EMBL" id="PWJ27953.1"/>
    </source>
</evidence>
<dbReference type="EMBL" id="QGDL01000010">
    <property type="protein sequence ID" value="PWJ27953.1"/>
    <property type="molecule type" value="Genomic_DNA"/>
</dbReference>
<name>A0A2Y9BJD0_9FIRM</name>
<accession>A0A2Y9BJD0</accession>
<dbReference type="OrthoDB" id="2067762at2"/>
<keyword evidence="2" id="KW-1185">Reference proteome</keyword>
<dbReference type="AlphaFoldDB" id="A0A2Y9BJD0"/>
<proteinExistence type="predicted"/>
<dbReference type="RefSeq" id="WP_109732311.1">
    <property type="nucleotide sequence ID" value="NZ_QGDL01000010.1"/>
</dbReference>